<keyword evidence="3" id="KW-0472">Membrane</keyword>
<dbReference type="EMBL" id="JACGXL010000002">
    <property type="protein sequence ID" value="MBA8887759.1"/>
    <property type="molecule type" value="Genomic_DNA"/>
</dbReference>
<dbReference type="NCBIfam" id="NF047847">
    <property type="entry name" value="SS_mature_LptM"/>
    <property type="match status" value="1"/>
</dbReference>
<organism evidence="7 8">
    <name type="scientific">Dokdonella fugitiva</name>
    <dbReference type="NCBI Taxonomy" id="328517"/>
    <lineage>
        <taxon>Bacteria</taxon>
        <taxon>Pseudomonadati</taxon>
        <taxon>Pseudomonadota</taxon>
        <taxon>Gammaproteobacteria</taxon>
        <taxon>Lysobacterales</taxon>
        <taxon>Rhodanobacteraceae</taxon>
        <taxon>Dokdonella</taxon>
    </lineage>
</organism>
<dbReference type="Proteomes" id="UP000550401">
    <property type="component" value="Unassembled WGS sequence"/>
</dbReference>
<keyword evidence="5" id="KW-0998">Cell outer membrane</keyword>
<reference evidence="7 8" key="1">
    <citation type="submission" date="2020-07" db="EMBL/GenBank/DDBJ databases">
        <title>Genomic Encyclopedia of Type Strains, Phase IV (KMG-V): Genome sequencing to study the core and pangenomes of soil and plant-associated prokaryotes.</title>
        <authorList>
            <person name="Whitman W."/>
        </authorList>
    </citation>
    <scope>NUCLEOTIDE SEQUENCE [LARGE SCALE GENOMIC DNA]</scope>
    <source>
        <strain evidence="7 8">RH2WT43</strain>
    </source>
</reference>
<sequence length="58" mass="6079">MNGRYTPGQVQFPDFAMSIRVSLRFALLLALLLLAACGNKGPLVKPATPPQGAPATTP</sequence>
<evidence type="ECO:0000256" key="3">
    <source>
        <dbReference type="ARBA" id="ARBA00023136"/>
    </source>
</evidence>
<evidence type="ECO:0000256" key="5">
    <source>
        <dbReference type="ARBA" id="ARBA00023237"/>
    </source>
</evidence>
<dbReference type="GO" id="GO:0009279">
    <property type="term" value="C:cell outer membrane"/>
    <property type="evidence" value="ECO:0007669"/>
    <property type="project" value="UniProtKB-SubCell"/>
</dbReference>
<evidence type="ECO:0000256" key="1">
    <source>
        <dbReference type="ARBA" id="ARBA00004459"/>
    </source>
</evidence>
<gene>
    <name evidence="7" type="ORF">FHW12_001973</name>
</gene>
<keyword evidence="4" id="KW-0564">Palmitate</keyword>
<evidence type="ECO:0000256" key="2">
    <source>
        <dbReference type="ARBA" id="ARBA00022729"/>
    </source>
</evidence>
<dbReference type="Pfam" id="PF13627">
    <property type="entry name" value="LptM_cons"/>
    <property type="match status" value="1"/>
</dbReference>
<evidence type="ECO:0000256" key="6">
    <source>
        <dbReference type="ARBA" id="ARBA00023288"/>
    </source>
</evidence>
<evidence type="ECO:0008006" key="9">
    <source>
        <dbReference type="Google" id="ProtNLM"/>
    </source>
</evidence>
<accession>A0A839F1L1</accession>
<name>A0A839F1L1_9GAMM</name>
<keyword evidence="8" id="KW-1185">Reference proteome</keyword>
<keyword evidence="2" id="KW-0732">Signal</keyword>
<evidence type="ECO:0000313" key="8">
    <source>
        <dbReference type="Proteomes" id="UP000550401"/>
    </source>
</evidence>
<evidence type="ECO:0000313" key="7">
    <source>
        <dbReference type="EMBL" id="MBA8887759.1"/>
    </source>
</evidence>
<proteinExistence type="predicted"/>
<dbReference type="RefSeq" id="WP_428993617.1">
    <property type="nucleotide sequence ID" value="NZ_JACGXL010000002.1"/>
</dbReference>
<dbReference type="InterPro" id="IPR032831">
    <property type="entry name" value="LptM_cons"/>
</dbReference>
<comment type="subcellular location">
    <subcellularLocation>
        <location evidence="1">Cell outer membrane</location>
        <topology evidence="1">Lipid-anchor</topology>
    </subcellularLocation>
</comment>
<evidence type="ECO:0000256" key="4">
    <source>
        <dbReference type="ARBA" id="ARBA00023139"/>
    </source>
</evidence>
<comment type="caution">
    <text evidence="7">The sequence shown here is derived from an EMBL/GenBank/DDBJ whole genome shotgun (WGS) entry which is preliminary data.</text>
</comment>
<keyword evidence="6" id="KW-0449">Lipoprotein</keyword>
<protein>
    <recommendedName>
        <fullName evidence="9">Lipoprotein</fullName>
    </recommendedName>
</protein>
<dbReference type="AlphaFoldDB" id="A0A839F1L1"/>